<dbReference type="RefSeq" id="WP_068730017.1">
    <property type="nucleotide sequence ID" value="NZ_LVYV01000001.1"/>
</dbReference>
<protein>
    <submittedName>
        <fullName evidence="3">1,4-butanediol diacrylate esterase</fullName>
    </submittedName>
    <submittedName>
        <fullName evidence="2">Esterase EstB</fullName>
    </submittedName>
</protein>
<reference evidence="2" key="1">
    <citation type="submission" date="2015-10" db="EMBL/GenBank/DDBJ databases">
        <title>Evolution marks in rhizobial microsymbionts genomes from the relict species Vavilovia formosa (Stev.) Fed.</title>
        <authorList>
            <person name="Kopat V."/>
        </authorList>
    </citation>
    <scope>NUCLEOTIDE SEQUENCE</scope>
    <source>
        <strain evidence="2">Vaf-07</strain>
    </source>
</reference>
<dbReference type="Gene3D" id="3.40.710.10">
    <property type="entry name" value="DD-peptidase/beta-lactamase superfamily"/>
    <property type="match status" value="1"/>
</dbReference>
<dbReference type="EMBL" id="LVYV01000001">
    <property type="protein sequence ID" value="KZD25604.1"/>
    <property type="molecule type" value="Genomic_DNA"/>
</dbReference>
<dbReference type="AlphaFoldDB" id="A0A109ZYM8"/>
<evidence type="ECO:0000259" key="1">
    <source>
        <dbReference type="Pfam" id="PF00144"/>
    </source>
</evidence>
<feature type="domain" description="Beta-lactamase-related" evidence="1">
    <location>
        <begin position="7"/>
        <end position="367"/>
    </location>
</feature>
<dbReference type="STRING" id="943830.A4A58_04160"/>
<dbReference type="InterPro" id="IPR012338">
    <property type="entry name" value="Beta-lactam/transpept-like"/>
</dbReference>
<gene>
    <name evidence="2" type="primary">estB_1</name>
    <name evidence="3" type="ORF">A4A58_04160</name>
    <name evidence="2" type="ORF">PROKKA_00846</name>
</gene>
<dbReference type="InterPro" id="IPR050789">
    <property type="entry name" value="Diverse_Enzym_Activities"/>
</dbReference>
<dbReference type="Pfam" id="PF00144">
    <property type="entry name" value="Beta-lactamase"/>
    <property type="match status" value="1"/>
</dbReference>
<dbReference type="EMBL" id="KT955714">
    <property type="protein sequence ID" value="AMH39657.1"/>
    <property type="molecule type" value="Genomic_DNA"/>
</dbReference>
<proteinExistence type="predicted"/>
<dbReference type="PANTHER" id="PTHR43283">
    <property type="entry name" value="BETA-LACTAMASE-RELATED"/>
    <property type="match status" value="1"/>
</dbReference>
<evidence type="ECO:0000313" key="4">
    <source>
        <dbReference type="Proteomes" id="UP000076574"/>
    </source>
</evidence>
<dbReference type="SUPFAM" id="SSF56601">
    <property type="entry name" value="beta-lactamase/transpeptidase-like"/>
    <property type="match status" value="1"/>
</dbReference>
<dbReference type="OrthoDB" id="9808046at2"/>
<reference evidence="3 4" key="2">
    <citation type="submission" date="2016-03" db="EMBL/GenBank/DDBJ databases">
        <title>Microsymbionts genomes from the relict species Vavilovia formosa (Stev.) Fed.</title>
        <authorList>
            <person name="Kopat V."/>
            <person name="Chirak E."/>
            <person name="Kimeklis A."/>
            <person name="Andronov E."/>
        </authorList>
    </citation>
    <scope>NUCLEOTIDE SEQUENCE [LARGE SCALE GENOMIC DNA]</scope>
    <source>
        <strain evidence="3 4">Vaf07</strain>
    </source>
</reference>
<dbReference type="Proteomes" id="UP000076574">
    <property type="component" value="Unassembled WGS sequence"/>
</dbReference>
<keyword evidence="4" id="KW-1185">Reference proteome</keyword>
<evidence type="ECO:0000313" key="2">
    <source>
        <dbReference type="EMBL" id="AMH39657.1"/>
    </source>
</evidence>
<dbReference type="InterPro" id="IPR001466">
    <property type="entry name" value="Beta-lactam-related"/>
</dbReference>
<accession>A0A109ZYM8</accession>
<name>A0A109ZYM8_9BRAD</name>
<evidence type="ECO:0000313" key="3">
    <source>
        <dbReference type="EMBL" id="KZD25604.1"/>
    </source>
</evidence>
<organism evidence="2">
    <name type="scientific">Tardiphaga robiniae</name>
    <dbReference type="NCBI Taxonomy" id="943830"/>
    <lineage>
        <taxon>Bacteria</taxon>
        <taxon>Pseudomonadati</taxon>
        <taxon>Pseudomonadota</taxon>
        <taxon>Alphaproteobacteria</taxon>
        <taxon>Hyphomicrobiales</taxon>
        <taxon>Nitrobacteraceae</taxon>
        <taxon>Tardiphaga</taxon>
    </lineage>
</organism>
<sequence>MSVQVEIDRILQQASETGAIPGAVAVAATRNEIIYQGTFGKRDASKDTTMTPDSVFWIASMTKAITAAAAMQLVERDKLTLDAPLAAVLRDLAETQVLDGFDSEGTPKLRPPRQPITLRHLLTHTAGFCYDMWNGDMVRYLETTGIPPFRSGLNAAMKVPIMRDPGARWEYGTNIDFVGKVVEAVSGERLDAYFLNHLLAPLGMTDTAFVIGGDQRKRLVAMHSRGADGALTPIPFEIKQDPEFFAGGGGLYGTAPDYIKFTQMMLNNGTGNGNRVLKPETVALMSQNHIGELNMTPMASAVPTASNNVDFLPGIDKKYGLSFMINTVQTAEGRSAGSLAWAGLANTYYWIDPARDITGVIMMQVLPFADTTCLKVFSDFERAVYAGLGAKQAA</sequence>
<dbReference type="PANTHER" id="PTHR43283:SF3">
    <property type="entry name" value="BETA-LACTAMASE FAMILY PROTEIN (AFU_ORTHOLOGUE AFUA_5G07500)"/>
    <property type="match status" value="1"/>
</dbReference>